<proteinExistence type="predicted"/>
<name>A0AAW8REK2_CARDV</name>
<evidence type="ECO:0000313" key="2">
    <source>
        <dbReference type="Proteomes" id="UP001249945"/>
    </source>
</evidence>
<protein>
    <submittedName>
        <fullName evidence="1">Uncharacterized protein</fullName>
    </submittedName>
</protein>
<reference evidence="1" key="1">
    <citation type="submission" date="2022-04" db="EMBL/GenBank/DDBJ databases">
        <title>Draft genome sequences of lactic acid bacteria (LAB) strains involved in meat spoilage.</title>
        <authorList>
            <person name="Palevich N."/>
        </authorList>
    </citation>
    <scope>NUCLEOTIDE SEQUENCE</scope>
    <source>
        <strain evidence="1">9-14</strain>
    </source>
</reference>
<accession>A0AAW8REK2</accession>
<dbReference type="Proteomes" id="UP001249945">
    <property type="component" value="Unassembled WGS sequence"/>
</dbReference>
<organism evidence="1 2">
    <name type="scientific">Carnobacterium divergens</name>
    <name type="common">Lactobacillus divergens</name>
    <dbReference type="NCBI Taxonomy" id="2748"/>
    <lineage>
        <taxon>Bacteria</taxon>
        <taxon>Bacillati</taxon>
        <taxon>Bacillota</taxon>
        <taxon>Bacilli</taxon>
        <taxon>Lactobacillales</taxon>
        <taxon>Carnobacteriaceae</taxon>
        <taxon>Carnobacterium</taxon>
    </lineage>
</organism>
<sequence length="119" mass="13666">MSCQKKINHNKVQVNDIKENGSLIKTFSGNTYKVSGDFGYLQHEFIIGGRKNTIHRTQMKLHYLYPNIRSVKDSSGIVIAKRLNKSCPLLSTNKGAFKHRKEIKIHEVKVMSDRLIKQP</sequence>
<gene>
    <name evidence="1" type="ORF">MX635_10990</name>
</gene>
<evidence type="ECO:0000313" key="1">
    <source>
        <dbReference type="EMBL" id="MDT1974919.1"/>
    </source>
</evidence>
<comment type="caution">
    <text evidence="1">The sequence shown here is derived from an EMBL/GenBank/DDBJ whole genome shotgun (WGS) entry which is preliminary data.</text>
</comment>
<dbReference type="RefSeq" id="WP_311780748.1">
    <property type="nucleotide sequence ID" value="NZ_JALRMQ010000008.1"/>
</dbReference>
<dbReference type="AlphaFoldDB" id="A0AAW8REK2"/>
<dbReference type="EMBL" id="JALRMR010000014">
    <property type="protein sequence ID" value="MDT1974919.1"/>
    <property type="molecule type" value="Genomic_DNA"/>
</dbReference>